<protein>
    <submittedName>
        <fullName evidence="2">Uncharacterized protein</fullName>
    </submittedName>
</protein>
<dbReference type="InterPro" id="IPR019169">
    <property type="entry name" value="Transmembrane_26"/>
</dbReference>
<keyword evidence="1" id="KW-0472">Membrane</keyword>
<feature type="transmembrane region" description="Helical" evidence="1">
    <location>
        <begin position="184"/>
        <end position="204"/>
    </location>
</feature>
<accession>A0A814X7C1</accession>
<dbReference type="EMBL" id="CAJNOE010000431">
    <property type="protein sequence ID" value="CAF1212368.1"/>
    <property type="molecule type" value="Genomic_DNA"/>
</dbReference>
<reference evidence="2" key="1">
    <citation type="submission" date="2021-02" db="EMBL/GenBank/DDBJ databases">
        <authorList>
            <person name="Nowell W R."/>
        </authorList>
    </citation>
    <scope>NUCLEOTIDE SEQUENCE</scope>
</reference>
<comment type="caution">
    <text evidence="2">The sequence shown here is derived from an EMBL/GenBank/DDBJ whole genome shotgun (WGS) entry which is preliminary data.</text>
</comment>
<organism evidence="2 3">
    <name type="scientific">Adineta steineri</name>
    <dbReference type="NCBI Taxonomy" id="433720"/>
    <lineage>
        <taxon>Eukaryota</taxon>
        <taxon>Metazoa</taxon>
        <taxon>Spiralia</taxon>
        <taxon>Gnathifera</taxon>
        <taxon>Rotifera</taxon>
        <taxon>Eurotatoria</taxon>
        <taxon>Bdelloidea</taxon>
        <taxon>Adinetida</taxon>
        <taxon>Adinetidae</taxon>
        <taxon>Adineta</taxon>
    </lineage>
</organism>
<keyword evidence="1" id="KW-0812">Transmembrane</keyword>
<proteinExistence type="predicted"/>
<dbReference type="Proteomes" id="UP000663860">
    <property type="component" value="Unassembled WGS sequence"/>
</dbReference>
<feature type="transmembrane region" description="Helical" evidence="1">
    <location>
        <begin position="229"/>
        <end position="249"/>
    </location>
</feature>
<evidence type="ECO:0000313" key="3">
    <source>
        <dbReference type="Proteomes" id="UP000663860"/>
    </source>
</evidence>
<gene>
    <name evidence="2" type="ORF">IZO911_LOCUS29245</name>
</gene>
<keyword evidence="1" id="KW-1133">Transmembrane helix</keyword>
<evidence type="ECO:0000256" key="1">
    <source>
        <dbReference type="SAM" id="Phobius"/>
    </source>
</evidence>
<name>A0A814X7C1_9BILA</name>
<sequence>MRFLSKYSKIQHALFSTSSTKKPSVLLVNHGYPPLFNAGSEVYTQTLAVRLNRSGKTSGVSVISREQDPFRADFLVRQTHDEHDSTIPVHLINHAREAAYQRFVNTDIDRCFEDICRKLHPKPNIVHFGHLNHLSLTLPQRARDILAAYFISLSQFSVNLSGKRKHDHIYDTIVWSNAKLEERFLIIIDFLFGTEIWGILAQMATEDGLLLGLRIAVVVKFDASTLENLFFVVKNILTIAIFTYYAAAITDSYVRHRHRYQHYFLTSNNVQ</sequence>
<evidence type="ECO:0000313" key="2">
    <source>
        <dbReference type="EMBL" id="CAF1212368.1"/>
    </source>
</evidence>
<dbReference type="Pfam" id="PF09772">
    <property type="entry name" value="Tmem26"/>
    <property type="match status" value="1"/>
</dbReference>
<dbReference type="AlphaFoldDB" id="A0A814X7C1"/>